<dbReference type="GO" id="GO:0000139">
    <property type="term" value="C:Golgi membrane"/>
    <property type="evidence" value="ECO:0007669"/>
    <property type="project" value="UniProtKB-SubCell"/>
</dbReference>
<evidence type="ECO:0000256" key="6">
    <source>
        <dbReference type="ARBA" id="ARBA00022989"/>
    </source>
</evidence>
<keyword evidence="7" id="KW-0333">Golgi apparatus</keyword>
<keyword evidence="4" id="KW-0812">Transmembrane</keyword>
<evidence type="ECO:0000256" key="1">
    <source>
        <dbReference type="ARBA" id="ARBA00004323"/>
    </source>
</evidence>
<evidence type="ECO:0008006" key="10">
    <source>
        <dbReference type="Google" id="ProtNLM"/>
    </source>
</evidence>
<evidence type="ECO:0000256" key="4">
    <source>
        <dbReference type="ARBA" id="ARBA00022692"/>
    </source>
</evidence>
<keyword evidence="6" id="KW-1133">Transmembrane helix</keyword>
<dbReference type="InterPro" id="IPR002659">
    <property type="entry name" value="Glyco_trans_31"/>
</dbReference>
<dbReference type="GO" id="GO:0016758">
    <property type="term" value="F:hexosyltransferase activity"/>
    <property type="evidence" value="ECO:0007669"/>
    <property type="project" value="InterPro"/>
</dbReference>
<keyword evidence="2" id="KW-0328">Glycosyltransferase</keyword>
<reference evidence="9" key="1">
    <citation type="journal article" date="2020" name="Nature">
        <title>Giant virus diversity and host interactions through global metagenomics.</title>
        <authorList>
            <person name="Schulz F."/>
            <person name="Roux S."/>
            <person name="Paez-Espino D."/>
            <person name="Jungbluth S."/>
            <person name="Walsh D.A."/>
            <person name="Denef V.J."/>
            <person name="McMahon K.D."/>
            <person name="Konstantinidis K.T."/>
            <person name="Eloe-Fadrosh E.A."/>
            <person name="Kyrpides N.C."/>
            <person name="Woyke T."/>
        </authorList>
    </citation>
    <scope>NUCLEOTIDE SEQUENCE</scope>
    <source>
        <strain evidence="9">GVMAG-M-3300024261-8</strain>
    </source>
</reference>
<proteinExistence type="predicted"/>
<accession>A0A6C0IU10</accession>
<evidence type="ECO:0000256" key="2">
    <source>
        <dbReference type="ARBA" id="ARBA00022676"/>
    </source>
</evidence>
<name>A0A6C0IU10_9ZZZZ</name>
<keyword evidence="8" id="KW-0472">Membrane</keyword>
<dbReference type="EMBL" id="MN740240">
    <property type="protein sequence ID" value="QHT95307.1"/>
    <property type="molecule type" value="Genomic_DNA"/>
</dbReference>
<keyword evidence="5" id="KW-0735">Signal-anchor</keyword>
<organism evidence="9">
    <name type="scientific">viral metagenome</name>
    <dbReference type="NCBI Taxonomy" id="1070528"/>
    <lineage>
        <taxon>unclassified sequences</taxon>
        <taxon>metagenomes</taxon>
        <taxon>organismal metagenomes</taxon>
    </lineage>
</organism>
<dbReference type="AlphaFoldDB" id="A0A6C0IU10"/>
<dbReference type="Gene3D" id="3.90.550.50">
    <property type="match status" value="1"/>
</dbReference>
<evidence type="ECO:0000256" key="3">
    <source>
        <dbReference type="ARBA" id="ARBA00022679"/>
    </source>
</evidence>
<dbReference type="Pfam" id="PF01762">
    <property type="entry name" value="Galactosyl_T"/>
    <property type="match status" value="1"/>
</dbReference>
<protein>
    <recommendedName>
        <fullName evidence="10">Hexosyltransferase</fullName>
    </recommendedName>
</protein>
<sequence length="211" mass="24771">MKEDIDCVLLVMNCYKYKNKADIQKKGWLKTLPDNIVYFHVLGDIDKCGSEKYVFDYKERILYVSTLDDYNSLPHKVISAFRAVNNTYNYKYIYKTDDDQILIQNNFFDSLFNHLSQLNSHYGGTPISIENHISTYHTVHDCLPKDLLLKKTTYCNGRFYLLSNEAVNNVLQKSDSIRTHVIEDHAIGYYLDDHYKQAMVMFDSKQVFNDV</sequence>
<evidence type="ECO:0000256" key="7">
    <source>
        <dbReference type="ARBA" id="ARBA00023034"/>
    </source>
</evidence>
<evidence type="ECO:0000313" key="9">
    <source>
        <dbReference type="EMBL" id="QHT95307.1"/>
    </source>
</evidence>
<evidence type="ECO:0000256" key="8">
    <source>
        <dbReference type="ARBA" id="ARBA00023136"/>
    </source>
</evidence>
<evidence type="ECO:0000256" key="5">
    <source>
        <dbReference type="ARBA" id="ARBA00022968"/>
    </source>
</evidence>
<keyword evidence="3" id="KW-0808">Transferase</keyword>
<comment type="subcellular location">
    <subcellularLocation>
        <location evidence="1">Golgi apparatus membrane</location>
        <topology evidence="1">Single-pass type II membrane protein</topology>
    </subcellularLocation>
</comment>